<keyword evidence="3 6" id="KW-1133">Transmembrane helix</keyword>
<keyword evidence="8" id="KW-1185">Reference proteome</keyword>
<feature type="compositionally biased region" description="Basic and acidic residues" evidence="5">
    <location>
        <begin position="1"/>
        <end position="14"/>
    </location>
</feature>
<evidence type="ECO:0000256" key="3">
    <source>
        <dbReference type="ARBA" id="ARBA00022989"/>
    </source>
</evidence>
<comment type="subcellular location">
    <subcellularLocation>
        <location evidence="1">Membrane</location>
        <topology evidence="1">Single-pass membrane protein</topology>
    </subcellularLocation>
</comment>
<dbReference type="PANTHER" id="PTHR15549">
    <property type="entry name" value="PAIRED IMMUNOGLOBULIN-LIKE TYPE 2 RECEPTOR"/>
    <property type="match status" value="1"/>
</dbReference>
<protein>
    <submittedName>
        <fullName evidence="7">Uncharacterized protein</fullName>
    </submittedName>
</protein>
<name>A0ABR1J1D3_9AGAR</name>
<evidence type="ECO:0000256" key="2">
    <source>
        <dbReference type="ARBA" id="ARBA00022692"/>
    </source>
</evidence>
<sequence length="419" mass="42519">MSLERKHNTFEHRMLRVRQNPLENAVGNGPESEGGKAASESSPAASTPSAASPTVSTPSATPSTAQQPPTTSTQETSSTPAPQTSSSSSPIVTPTTSSSTPTPTSTSTSTSLSTSSSSSSTSSTISSTASSSSSTASIVTPSTSTSTHIVTGAIEQQQTSSFGTASRAATSAAGSTVSASSTAVATSGAINTGAIVGGIAGGLIAVALLGFIIAFFLRRRSRRAREVEFDAAQYRKSAMILDDEAFAPVPRPSEMIQNRMNVVPSTGSIVGAGMAGAGAYKFQGGQQQTFEPYHDETPRTAEYGTSAFAQPPSANQPLQPRQQYTFGQTYEPSASNAALGAGVGVGIAAAAGAAYAAHEYHDNEPNGAYSSEPQATDVYDPEMYGNYHAYSTDGATAQGLTAGNRASVATVADDAYGGI</sequence>
<evidence type="ECO:0000256" key="6">
    <source>
        <dbReference type="SAM" id="Phobius"/>
    </source>
</evidence>
<proteinExistence type="predicted"/>
<evidence type="ECO:0000256" key="5">
    <source>
        <dbReference type="SAM" id="MobiDB-lite"/>
    </source>
</evidence>
<evidence type="ECO:0000256" key="4">
    <source>
        <dbReference type="ARBA" id="ARBA00023136"/>
    </source>
</evidence>
<dbReference type="Proteomes" id="UP001498398">
    <property type="component" value="Unassembled WGS sequence"/>
</dbReference>
<feature type="region of interest" description="Disordered" evidence="5">
    <location>
        <begin position="1"/>
        <end position="143"/>
    </location>
</feature>
<dbReference type="InterPro" id="IPR051694">
    <property type="entry name" value="Immunoregulatory_rcpt-like"/>
</dbReference>
<reference evidence="7 8" key="1">
    <citation type="submission" date="2024-01" db="EMBL/GenBank/DDBJ databases">
        <title>A draft genome for the cacao thread blight pathogen Marasmiellus scandens.</title>
        <authorList>
            <person name="Baruah I.K."/>
            <person name="Leung J."/>
            <person name="Bukari Y."/>
            <person name="Amoako-Attah I."/>
            <person name="Meinhardt L.W."/>
            <person name="Bailey B.A."/>
            <person name="Cohen S.P."/>
        </authorList>
    </citation>
    <scope>NUCLEOTIDE SEQUENCE [LARGE SCALE GENOMIC DNA]</scope>
    <source>
        <strain evidence="7 8">GH-19</strain>
    </source>
</reference>
<accession>A0ABR1J1D3</accession>
<organism evidence="7 8">
    <name type="scientific">Marasmiellus scandens</name>
    <dbReference type="NCBI Taxonomy" id="2682957"/>
    <lineage>
        <taxon>Eukaryota</taxon>
        <taxon>Fungi</taxon>
        <taxon>Dikarya</taxon>
        <taxon>Basidiomycota</taxon>
        <taxon>Agaricomycotina</taxon>
        <taxon>Agaricomycetes</taxon>
        <taxon>Agaricomycetidae</taxon>
        <taxon>Agaricales</taxon>
        <taxon>Marasmiineae</taxon>
        <taxon>Omphalotaceae</taxon>
        <taxon>Marasmiellus</taxon>
    </lineage>
</organism>
<dbReference type="EMBL" id="JBANRG010000048">
    <property type="protein sequence ID" value="KAK7445131.1"/>
    <property type="molecule type" value="Genomic_DNA"/>
</dbReference>
<evidence type="ECO:0000313" key="8">
    <source>
        <dbReference type="Proteomes" id="UP001498398"/>
    </source>
</evidence>
<feature type="transmembrane region" description="Helical" evidence="6">
    <location>
        <begin position="194"/>
        <end position="217"/>
    </location>
</feature>
<evidence type="ECO:0000313" key="7">
    <source>
        <dbReference type="EMBL" id="KAK7445131.1"/>
    </source>
</evidence>
<evidence type="ECO:0000256" key="1">
    <source>
        <dbReference type="ARBA" id="ARBA00004167"/>
    </source>
</evidence>
<keyword evidence="2 6" id="KW-0812">Transmembrane</keyword>
<feature type="compositionally biased region" description="Low complexity" evidence="5">
    <location>
        <begin position="37"/>
        <end position="143"/>
    </location>
</feature>
<comment type="caution">
    <text evidence="7">The sequence shown here is derived from an EMBL/GenBank/DDBJ whole genome shotgun (WGS) entry which is preliminary data.</text>
</comment>
<keyword evidence="4 6" id="KW-0472">Membrane</keyword>
<gene>
    <name evidence="7" type="ORF">VKT23_014999</name>
</gene>